<keyword evidence="2" id="KW-0732">Signal</keyword>
<organism evidence="3 4">
    <name type="scientific">Legionella drozanskii LLAP-1</name>
    <dbReference type="NCBI Taxonomy" id="1212489"/>
    <lineage>
        <taxon>Bacteria</taxon>
        <taxon>Pseudomonadati</taxon>
        <taxon>Pseudomonadota</taxon>
        <taxon>Gammaproteobacteria</taxon>
        <taxon>Legionellales</taxon>
        <taxon>Legionellaceae</taxon>
        <taxon>Legionella</taxon>
    </lineage>
</organism>
<feature type="signal peptide" evidence="2">
    <location>
        <begin position="1"/>
        <end position="19"/>
    </location>
</feature>
<protein>
    <submittedName>
        <fullName evidence="3">Coiled-coil protein</fullName>
    </submittedName>
</protein>
<dbReference type="OrthoDB" id="5417572at2"/>
<dbReference type="RefSeq" id="WP_058497061.1">
    <property type="nucleotide sequence ID" value="NZ_CAAAIU010000004.1"/>
</dbReference>
<name>A0A0W0SMM9_9GAMM</name>
<accession>A0A0W0SMM9</accession>
<dbReference type="Proteomes" id="UP000054736">
    <property type="component" value="Unassembled WGS sequence"/>
</dbReference>
<sequence length="547" mass="60007">MKYKALILAISALSSSVFAANNDELQQEIIRLQEQTKQLQTQLDRLQKQLVAQSVIKPTARPAVKPVIAKPTVKKAPAVIAANKRAKTNNQPGINRVVETEKAKTFHTSVLSVHTADKDHRARGFYPTALIADGRVISYIAGTPVVSSPYLGARPAFDGSDYIVNISSINRDIRLMEQRRRLYRAYESIGYPKPNMPIIAISGKAEPVAMINQPYVGRYAGDINLGSSELDVAAALNDKVEAFISMAYDETPPPVGQRVSNSAFSLNMGFVNIGNLDRSPIYFTAGQMYVPYGRYSSSMISSTLPQRLARTKARPFILGYKSQQDWGPYAAIYGFKSDTNLGHSGIGGVNLGYTIRAGNISGDIGGGFISSISDSTGMQDNGSQPFTTFGGFASDTNGSELIRKVPAVNVHGNISFDRYSLTAEWVGVSRRFRFEDLSYNWRGAKPQAAQIEGALTFMAFNKPSSFALGYQWSKDTLALHLPKHRFSGVFNISIWKDTIESLEYRHDVDYNIYQFANGIAPPGLFNLPTFGTGRKADALIAQIGVFF</sequence>
<feature type="chain" id="PRO_5006912132" evidence="2">
    <location>
        <begin position="20"/>
        <end position="547"/>
    </location>
</feature>
<dbReference type="PATRIC" id="fig|1212489.4.peg.2941"/>
<feature type="coiled-coil region" evidence="1">
    <location>
        <begin position="15"/>
        <end position="49"/>
    </location>
</feature>
<evidence type="ECO:0000256" key="2">
    <source>
        <dbReference type="SAM" id="SignalP"/>
    </source>
</evidence>
<evidence type="ECO:0000313" key="4">
    <source>
        <dbReference type="Proteomes" id="UP000054736"/>
    </source>
</evidence>
<dbReference type="CDD" id="cd14686">
    <property type="entry name" value="bZIP"/>
    <property type="match status" value="1"/>
</dbReference>
<gene>
    <name evidence="3" type="ORF">Ldro_2788</name>
</gene>
<dbReference type="AlphaFoldDB" id="A0A0W0SMM9"/>
<dbReference type="STRING" id="1212489.Ldro_2788"/>
<dbReference type="EMBL" id="LNXY01000031">
    <property type="protein sequence ID" value="KTC84624.1"/>
    <property type="molecule type" value="Genomic_DNA"/>
</dbReference>
<keyword evidence="4" id="KW-1185">Reference proteome</keyword>
<evidence type="ECO:0000256" key="1">
    <source>
        <dbReference type="SAM" id="Coils"/>
    </source>
</evidence>
<dbReference type="NCBIfam" id="NF033652">
    <property type="entry name" value="LbtU_sider_porin"/>
    <property type="match status" value="1"/>
</dbReference>
<evidence type="ECO:0000313" key="3">
    <source>
        <dbReference type="EMBL" id="KTC84624.1"/>
    </source>
</evidence>
<comment type="caution">
    <text evidence="3">The sequence shown here is derived from an EMBL/GenBank/DDBJ whole genome shotgun (WGS) entry which is preliminary data.</text>
</comment>
<keyword evidence="1" id="KW-0175">Coiled coil</keyword>
<reference evidence="3 4" key="1">
    <citation type="submission" date="2015-11" db="EMBL/GenBank/DDBJ databases">
        <title>Genomic analysis of 38 Legionella species identifies large and diverse effector repertoires.</title>
        <authorList>
            <person name="Burstein D."/>
            <person name="Amaro F."/>
            <person name="Zusman T."/>
            <person name="Lifshitz Z."/>
            <person name="Cohen O."/>
            <person name="Gilbert J.A."/>
            <person name="Pupko T."/>
            <person name="Shuman H.A."/>
            <person name="Segal G."/>
        </authorList>
    </citation>
    <scope>NUCLEOTIDE SEQUENCE [LARGE SCALE GENOMIC DNA]</scope>
    <source>
        <strain evidence="3 4">ATCC 700990</strain>
    </source>
</reference>
<proteinExistence type="predicted"/>